<protein>
    <submittedName>
        <fullName evidence="1">Helix-turn-helix domain-containing protein</fullName>
    </submittedName>
</protein>
<evidence type="ECO:0000313" key="1">
    <source>
        <dbReference type="EMBL" id="NMN99835.1"/>
    </source>
</evidence>
<proteinExistence type="predicted"/>
<dbReference type="Proteomes" id="UP000550729">
    <property type="component" value="Unassembled WGS sequence"/>
</dbReference>
<dbReference type="AlphaFoldDB" id="A0A848KME4"/>
<sequence length="323" mass="35717">MVVNAGAADRSAPILVLRQGDRAELSAWLQSSAVPSALVLRAQIVLLASQGMPNTEIAQTLGVSRPTVIGWRRRYSERGLDGLTDEHRHGRPREIDHSGIVAATLQAPSAEFGIRQWSTRMLAAQSEVSDTTVAKVWREYGIIPWRTGAFRFATNPQLEAFDVEIVGLYVGPPDAAVALHVDDTSRFHPLSSPRNALSPLLSALTDASGPNAAVDRTSPSFPEFVAAIIDVHPDRELHLIFDDQRRTTRGPAGSLPQDDPRVRTYSTPTHALWLNLLQVWSSMTRMRADSPTVADLDFGIRRLVGAWDRRKRFAWTKTDRFST</sequence>
<keyword evidence="2" id="KW-1185">Reference proteome</keyword>
<dbReference type="RefSeq" id="WP_170192324.1">
    <property type="nucleotide sequence ID" value="NZ_JABBNB010000001.1"/>
</dbReference>
<gene>
    <name evidence="1" type="ORF">HH308_01220</name>
</gene>
<name>A0A848KME4_9ACTN</name>
<dbReference type="InterPro" id="IPR009057">
    <property type="entry name" value="Homeodomain-like_sf"/>
</dbReference>
<comment type="caution">
    <text evidence="1">The sequence shown here is derived from an EMBL/GenBank/DDBJ whole genome shotgun (WGS) entry which is preliminary data.</text>
</comment>
<dbReference type="EMBL" id="JABBNB010000001">
    <property type="protein sequence ID" value="NMN99835.1"/>
    <property type="molecule type" value="Genomic_DNA"/>
</dbReference>
<accession>A0A848KME4</accession>
<evidence type="ECO:0000313" key="2">
    <source>
        <dbReference type="Proteomes" id="UP000550729"/>
    </source>
</evidence>
<dbReference type="Pfam" id="PF13551">
    <property type="entry name" value="HTH_29"/>
    <property type="match status" value="1"/>
</dbReference>
<reference evidence="1 2" key="1">
    <citation type="submission" date="2020-04" db="EMBL/GenBank/DDBJ databases">
        <title>Gordonia sp. nov. TBRC 11910.</title>
        <authorList>
            <person name="Suriyachadkun C."/>
        </authorList>
    </citation>
    <scope>NUCLEOTIDE SEQUENCE [LARGE SCALE GENOMIC DNA]</scope>
    <source>
        <strain evidence="1 2">TBRC 11910</strain>
    </source>
</reference>
<organism evidence="1 2">
    <name type="scientific">Gordonia asplenii</name>
    <dbReference type="NCBI Taxonomy" id="2725283"/>
    <lineage>
        <taxon>Bacteria</taxon>
        <taxon>Bacillati</taxon>
        <taxon>Actinomycetota</taxon>
        <taxon>Actinomycetes</taxon>
        <taxon>Mycobacteriales</taxon>
        <taxon>Gordoniaceae</taxon>
        <taxon>Gordonia</taxon>
    </lineage>
</organism>
<dbReference type="SUPFAM" id="SSF46689">
    <property type="entry name" value="Homeodomain-like"/>
    <property type="match status" value="1"/>
</dbReference>